<dbReference type="OrthoDB" id="2085129at2"/>
<dbReference type="Proteomes" id="UP000294902">
    <property type="component" value="Unassembled WGS sequence"/>
</dbReference>
<name>A0A4R3MJS1_9FIRM</name>
<comment type="caution">
    <text evidence="1">The sequence shown here is derived from an EMBL/GenBank/DDBJ whole genome shotgun (WGS) entry which is preliminary data.</text>
</comment>
<evidence type="ECO:0000313" key="1">
    <source>
        <dbReference type="EMBL" id="TCT14306.1"/>
    </source>
</evidence>
<accession>A0A4R3MJS1</accession>
<dbReference type="InterPro" id="IPR017016">
    <property type="entry name" value="UCP033595"/>
</dbReference>
<evidence type="ECO:0000313" key="2">
    <source>
        <dbReference type="Proteomes" id="UP000294902"/>
    </source>
</evidence>
<gene>
    <name evidence="1" type="ORF">EDC18_106104</name>
</gene>
<keyword evidence="2" id="KW-1185">Reference proteome</keyword>
<dbReference type="AlphaFoldDB" id="A0A4R3MJS1"/>
<dbReference type="EMBL" id="SMAL01000006">
    <property type="protein sequence ID" value="TCT14306.1"/>
    <property type="molecule type" value="Genomic_DNA"/>
</dbReference>
<protein>
    <submittedName>
        <fullName evidence="1">Uncharacterized protein</fullName>
    </submittedName>
</protein>
<sequence>MYSMYLEGSKKIALEKDKKLEIEYYITENNQYIAEQLINVYGIKIINKIYDKGNIYYEVESVKKISYSKDLIQRLLSKLINHLVTPVCMIEIIDELISEMEEAN</sequence>
<dbReference type="RefSeq" id="WP_132252584.1">
    <property type="nucleotide sequence ID" value="NZ_SMAL01000006.1"/>
</dbReference>
<dbReference type="Pfam" id="PF20124">
    <property type="entry name" value="DUF6514"/>
    <property type="match status" value="1"/>
</dbReference>
<organism evidence="1 2">
    <name type="scientific">Natranaerovirga pectinivora</name>
    <dbReference type="NCBI Taxonomy" id="682400"/>
    <lineage>
        <taxon>Bacteria</taxon>
        <taxon>Bacillati</taxon>
        <taxon>Bacillota</taxon>
        <taxon>Clostridia</taxon>
        <taxon>Lachnospirales</taxon>
        <taxon>Natranaerovirgaceae</taxon>
        <taxon>Natranaerovirga</taxon>
    </lineage>
</organism>
<reference evidence="1 2" key="1">
    <citation type="submission" date="2019-03" db="EMBL/GenBank/DDBJ databases">
        <title>Genomic Encyclopedia of Type Strains, Phase IV (KMG-IV): sequencing the most valuable type-strain genomes for metagenomic binning, comparative biology and taxonomic classification.</title>
        <authorList>
            <person name="Goeker M."/>
        </authorList>
    </citation>
    <scope>NUCLEOTIDE SEQUENCE [LARGE SCALE GENOMIC DNA]</scope>
    <source>
        <strain evidence="1 2">DSM 24629</strain>
    </source>
</reference>
<proteinExistence type="predicted"/>